<evidence type="ECO:0000256" key="1">
    <source>
        <dbReference type="SAM" id="MobiDB-lite"/>
    </source>
</evidence>
<dbReference type="PaxDb" id="67767-A0A0J7K9K8"/>
<dbReference type="EMBL" id="LBMM01011043">
    <property type="protein sequence ID" value="KMQ87063.1"/>
    <property type="molecule type" value="Genomic_DNA"/>
</dbReference>
<sequence>MASSAGGTHKDSKKSVRPHKRELEDVTVRKRTRPLPLHISAKYRRGHTPSLDVDVATSGPCKDHVDSRPPPEHASSPPRNKPRVKSVIRVPARPRIRSIGRSAVRIPGRRFLRLASSPLSDTSTPEPTDSQAPSASTPEISQATIDDEDWQLELHTSPYDELLGISPHHQRTHTPATIPWRKPTRISPEVPGPQQKYRDAATQTEGRLNRILRDAITQTKRKGGRKRNPNYRKNISLRCNKENMS</sequence>
<proteinExistence type="predicted"/>
<keyword evidence="3" id="KW-1185">Reference proteome</keyword>
<feature type="region of interest" description="Disordered" evidence="1">
    <location>
        <begin position="163"/>
        <end position="203"/>
    </location>
</feature>
<feature type="compositionally biased region" description="Basic residues" evidence="1">
    <location>
        <begin position="219"/>
        <end position="230"/>
    </location>
</feature>
<evidence type="ECO:0000313" key="2">
    <source>
        <dbReference type="EMBL" id="KMQ87063.1"/>
    </source>
</evidence>
<dbReference type="Proteomes" id="UP000036403">
    <property type="component" value="Unassembled WGS sequence"/>
</dbReference>
<comment type="caution">
    <text evidence="2">The sequence shown here is derived from an EMBL/GenBank/DDBJ whole genome shotgun (WGS) entry which is preliminary data.</text>
</comment>
<protein>
    <submittedName>
        <fullName evidence="2">Uncharacterized protein</fullName>
    </submittedName>
</protein>
<feature type="region of interest" description="Disordered" evidence="1">
    <location>
        <begin position="1"/>
        <end position="93"/>
    </location>
</feature>
<organism evidence="2 3">
    <name type="scientific">Lasius niger</name>
    <name type="common">Black garden ant</name>
    <dbReference type="NCBI Taxonomy" id="67767"/>
    <lineage>
        <taxon>Eukaryota</taxon>
        <taxon>Metazoa</taxon>
        <taxon>Ecdysozoa</taxon>
        <taxon>Arthropoda</taxon>
        <taxon>Hexapoda</taxon>
        <taxon>Insecta</taxon>
        <taxon>Pterygota</taxon>
        <taxon>Neoptera</taxon>
        <taxon>Endopterygota</taxon>
        <taxon>Hymenoptera</taxon>
        <taxon>Apocrita</taxon>
        <taxon>Aculeata</taxon>
        <taxon>Formicoidea</taxon>
        <taxon>Formicidae</taxon>
        <taxon>Formicinae</taxon>
        <taxon>Lasius</taxon>
        <taxon>Lasius</taxon>
    </lineage>
</organism>
<evidence type="ECO:0000313" key="3">
    <source>
        <dbReference type="Proteomes" id="UP000036403"/>
    </source>
</evidence>
<feature type="region of interest" description="Disordered" evidence="1">
    <location>
        <begin position="115"/>
        <end position="140"/>
    </location>
</feature>
<reference evidence="2 3" key="1">
    <citation type="submission" date="2015-04" db="EMBL/GenBank/DDBJ databases">
        <title>Lasius niger genome sequencing.</title>
        <authorList>
            <person name="Konorov E.A."/>
            <person name="Nikitin M.A."/>
            <person name="Kirill M.V."/>
            <person name="Chang P."/>
        </authorList>
    </citation>
    <scope>NUCLEOTIDE SEQUENCE [LARGE SCALE GENOMIC DNA]</scope>
    <source>
        <tissue evidence="2">Whole</tissue>
    </source>
</reference>
<feature type="compositionally biased region" description="Basic residues" evidence="1">
    <location>
        <begin position="80"/>
        <end position="93"/>
    </location>
</feature>
<accession>A0A0J7K9K8</accession>
<name>A0A0J7K9K8_LASNI</name>
<dbReference type="AlphaFoldDB" id="A0A0J7K9K8"/>
<feature type="region of interest" description="Disordered" evidence="1">
    <location>
        <begin position="218"/>
        <end position="245"/>
    </location>
</feature>
<feature type="compositionally biased region" description="Polar residues" evidence="1">
    <location>
        <begin position="117"/>
        <end position="140"/>
    </location>
</feature>
<feature type="compositionally biased region" description="Basic and acidic residues" evidence="1">
    <location>
        <begin position="61"/>
        <end position="71"/>
    </location>
</feature>
<gene>
    <name evidence="2" type="ORF">RF55_13768</name>
</gene>